<feature type="region of interest" description="Disordered" evidence="2">
    <location>
        <begin position="311"/>
        <end position="332"/>
    </location>
</feature>
<evidence type="ECO:0000259" key="3">
    <source>
        <dbReference type="Pfam" id="PF13556"/>
    </source>
</evidence>
<feature type="domain" description="PucR C-terminal helix-turn-helix" evidence="3">
    <location>
        <begin position="387"/>
        <end position="443"/>
    </location>
</feature>
<name>A0ABQ2J525_9ACTN</name>
<organism evidence="6 7">
    <name type="scientific">Streptomyces kronopolitis</name>
    <dbReference type="NCBI Taxonomy" id="1612435"/>
    <lineage>
        <taxon>Bacteria</taxon>
        <taxon>Bacillati</taxon>
        <taxon>Actinomycetota</taxon>
        <taxon>Actinomycetes</taxon>
        <taxon>Kitasatosporales</taxon>
        <taxon>Streptomycetaceae</taxon>
        <taxon>Streptomyces</taxon>
    </lineage>
</organism>
<dbReference type="InterPro" id="IPR051448">
    <property type="entry name" value="CdaR-like_regulators"/>
</dbReference>
<evidence type="ECO:0000259" key="5">
    <source>
        <dbReference type="Pfam" id="PF17853"/>
    </source>
</evidence>
<dbReference type="InterPro" id="IPR025751">
    <property type="entry name" value="RsbRD_N_dom"/>
</dbReference>
<feature type="domain" description="RsbT co-antagonist protein RsbRD N-terminal" evidence="4">
    <location>
        <begin position="67"/>
        <end position="208"/>
    </location>
</feature>
<dbReference type="InterPro" id="IPR042070">
    <property type="entry name" value="PucR_C-HTH_sf"/>
</dbReference>
<dbReference type="Pfam" id="PF14361">
    <property type="entry name" value="RsbRD_N"/>
    <property type="match status" value="1"/>
</dbReference>
<dbReference type="InterPro" id="IPR025736">
    <property type="entry name" value="PucR_C-HTH_dom"/>
</dbReference>
<evidence type="ECO:0000259" key="4">
    <source>
        <dbReference type="Pfam" id="PF14361"/>
    </source>
</evidence>
<evidence type="ECO:0000313" key="6">
    <source>
        <dbReference type="EMBL" id="GGN37808.1"/>
    </source>
</evidence>
<evidence type="ECO:0000256" key="1">
    <source>
        <dbReference type="ARBA" id="ARBA00006754"/>
    </source>
</evidence>
<keyword evidence="7" id="KW-1185">Reference proteome</keyword>
<comment type="caution">
    <text evidence="6">The sequence shown here is derived from an EMBL/GenBank/DDBJ whole genome shotgun (WGS) entry which is preliminary data.</text>
</comment>
<dbReference type="InterPro" id="IPR041522">
    <property type="entry name" value="CdaR_GGDEF"/>
</dbReference>
<protein>
    <submittedName>
        <fullName evidence="6">ABC transporter substrate-binding protein</fullName>
    </submittedName>
</protein>
<dbReference type="EMBL" id="BMND01000004">
    <property type="protein sequence ID" value="GGN37808.1"/>
    <property type="molecule type" value="Genomic_DNA"/>
</dbReference>
<dbReference type="Gene3D" id="1.10.10.2840">
    <property type="entry name" value="PucR C-terminal helix-turn-helix domain"/>
    <property type="match status" value="1"/>
</dbReference>
<evidence type="ECO:0000313" key="7">
    <source>
        <dbReference type="Proteomes" id="UP000600080"/>
    </source>
</evidence>
<dbReference type="PANTHER" id="PTHR33744">
    <property type="entry name" value="CARBOHYDRATE DIACID REGULATOR"/>
    <property type="match status" value="1"/>
</dbReference>
<dbReference type="Pfam" id="PF13556">
    <property type="entry name" value="HTH_30"/>
    <property type="match status" value="1"/>
</dbReference>
<evidence type="ECO:0000256" key="2">
    <source>
        <dbReference type="SAM" id="MobiDB-lite"/>
    </source>
</evidence>
<gene>
    <name evidence="6" type="ORF">GCM10012285_12990</name>
</gene>
<comment type="similarity">
    <text evidence="1">Belongs to the CdaR family.</text>
</comment>
<proteinExistence type="inferred from homology"/>
<dbReference type="PANTHER" id="PTHR33744:SF1">
    <property type="entry name" value="DNA-BINDING TRANSCRIPTIONAL ACTIVATOR ADER"/>
    <property type="match status" value="1"/>
</dbReference>
<accession>A0ABQ2J525</accession>
<reference evidence="7" key="1">
    <citation type="journal article" date="2019" name="Int. J. Syst. Evol. Microbiol.">
        <title>The Global Catalogue of Microorganisms (GCM) 10K type strain sequencing project: providing services to taxonomists for standard genome sequencing and annotation.</title>
        <authorList>
            <consortium name="The Broad Institute Genomics Platform"/>
            <consortium name="The Broad Institute Genome Sequencing Center for Infectious Disease"/>
            <person name="Wu L."/>
            <person name="Ma J."/>
        </authorList>
    </citation>
    <scope>NUCLEOTIDE SEQUENCE [LARGE SCALE GENOMIC DNA]</scope>
    <source>
        <strain evidence="7">CGMCC 4.7323</strain>
    </source>
</reference>
<feature type="region of interest" description="Disordered" evidence="2">
    <location>
        <begin position="1"/>
        <end position="23"/>
    </location>
</feature>
<dbReference type="Pfam" id="PF17853">
    <property type="entry name" value="GGDEF_2"/>
    <property type="match status" value="1"/>
</dbReference>
<dbReference type="Proteomes" id="UP000600080">
    <property type="component" value="Unassembled WGS sequence"/>
</dbReference>
<feature type="domain" description="CdaR GGDEF-like" evidence="5">
    <location>
        <begin position="223"/>
        <end position="338"/>
    </location>
</feature>
<sequence>MVEHQDTVRPAGSGPTHPKGDTMTRQWLRRLRPDPDLPSHEPAIPPAVVSAAAADLGPEPVRWGLQTADAMAAEVLEQVPEHGGGPAPLATLRRSTESTVLAALRLLLTEGSGDGGHLPEEALESCREFARRGLRLDRVLRGVRLGHARLTQELTTAVERYVPADERLTELRRVTEELFTHADAHAGLIAESYIAERDRWRGSEEAARRATVDDLLAARPVEPEAATRRLRYDVTRTHLAAVLWCERTEDPVPAAERLQHTATALARTLGTGAALTVPATADTAWVWLHAPDDLTGLTDRVRSGCDRAPGVRLALGPPAHGTAGMRRSHHGAREAERVARLAPGDWLTDYRHVRLAALATADPEHARWFVHDVLGPLASDGARVRELRETLRVYLAEERSLRAAAAALHVARNTVTYRVRRAEELLPVATTADSTLELRLALETARYLPS</sequence>